<dbReference type="Proteomes" id="UP001177080">
    <property type="component" value="Unassembled WGS sequence"/>
</dbReference>
<name>A0ABT8XFX0_9HYPH</name>
<evidence type="ECO:0000256" key="1">
    <source>
        <dbReference type="SAM" id="Phobius"/>
    </source>
</evidence>
<accession>A0ABT8XFX0</accession>
<keyword evidence="1" id="KW-1133">Transmembrane helix</keyword>
<evidence type="ECO:0000313" key="2">
    <source>
        <dbReference type="EMBL" id="MDO6122596.1"/>
    </source>
</evidence>
<evidence type="ECO:0000313" key="3">
    <source>
        <dbReference type="Proteomes" id="UP001177080"/>
    </source>
</evidence>
<dbReference type="EMBL" id="WHSC02000006">
    <property type="protein sequence ID" value="MDO6122596.1"/>
    <property type="molecule type" value="Genomic_DNA"/>
</dbReference>
<sequence>MSTRPFPVASIALTAIAAVILAVSSTISERHCAFGFGGFQCNSPVAGYGDMLLIASLGAFAMLIIALPVAAWRLIAWFRAR</sequence>
<keyword evidence="1" id="KW-0812">Transmembrane</keyword>
<feature type="transmembrane region" description="Helical" evidence="1">
    <location>
        <begin position="52"/>
        <end position="75"/>
    </location>
</feature>
<protein>
    <recommendedName>
        <fullName evidence="4">Disulfide bond formation protein DsbB</fullName>
    </recommendedName>
</protein>
<dbReference type="RefSeq" id="WP_244760281.1">
    <property type="nucleotide sequence ID" value="NZ_JALJCJ010000002.1"/>
</dbReference>
<evidence type="ECO:0008006" key="4">
    <source>
        <dbReference type="Google" id="ProtNLM"/>
    </source>
</evidence>
<gene>
    <name evidence="2" type="ORF">GB928_015500</name>
</gene>
<keyword evidence="3" id="KW-1185">Reference proteome</keyword>
<comment type="caution">
    <text evidence="2">The sequence shown here is derived from an EMBL/GenBank/DDBJ whole genome shotgun (WGS) entry which is preliminary data.</text>
</comment>
<proteinExistence type="predicted"/>
<organism evidence="2 3">
    <name type="scientific">Shinella curvata</name>
    <dbReference type="NCBI Taxonomy" id="1817964"/>
    <lineage>
        <taxon>Bacteria</taxon>
        <taxon>Pseudomonadati</taxon>
        <taxon>Pseudomonadota</taxon>
        <taxon>Alphaproteobacteria</taxon>
        <taxon>Hyphomicrobiales</taxon>
        <taxon>Rhizobiaceae</taxon>
        <taxon>Shinella</taxon>
    </lineage>
</organism>
<reference evidence="2" key="1">
    <citation type="submission" date="2022-04" db="EMBL/GenBank/DDBJ databases">
        <title>Shinella lacus sp. nov., a novel member of the genus Shinella from water.</title>
        <authorList>
            <person name="Deng Y."/>
        </authorList>
    </citation>
    <scope>NUCLEOTIDE SEQUENCE</scope>
    <source>
        <strain evidence="2">JCM 31239</strain>
    </source>
</reference>
<keyword evidence="1" id="KW-0472">Membrane</keyword>